<keyword evidence="1" id="KW-1133">Transmembrane helix</keyword>
<protein>
    <submittedName>
        <fullName evidence="2">Uncharacterized protein</fullName>
    </submittedName>
</protein>
<keyword evidence="3" id="KW-1185">Reference proteome</keyword>
<dbReference type="KEGG" id="mfn:Ga0123462_0106"/>
<evidence type="ECO:0000256" key="1">
    <source>
        <dbReference type="SAM" id="Phobius"/>
    </source>
</evidence>
<reference evidence="2 3" key="1">
    <citation type="submission" date="2016-12" db="EMBL/GenBank/DDBJ databases">
        <title>Isolation and genomic insights into novel planktonic Zetaproteobacteria from stratified waters of the Chesapeake Bay.</title>
        <authorList>
            <person name="McAllister S.M."/>
            <person name="Kato S."/>
            <person name="Chan C.S."/>
            <person name="Chiu B.K."/>
            <person name="Field E.K."/>
        </authorList>
    </citation>
    <scope>NUCLEOTIDE SEQUENCE [LARGE SCALE GENOMIC DNA]</scope>
    <source>
        <strain evidence="2 3">CP-8</strain>
    </source>
</reference>
<organism evidence="2 3">
    <name type="scientific">Mariprofundus ferrinatatus</name>
    <dbReference type="NCBI Taxonomy" id="1921087"/>
    <lineage>
        <taxon>Bacteria</taxon>
        <taxon>Pseudomonadati</taxon>
        <taxon>Pseudomonadota</taxon>
        <taxon>Candidatius Mariprofundia</taxon>
        <taxon>Mariprofundales</taxon>
        <taxon>Mariprofundaceae</taxon>
        <taxon>Mariprofundus</taxon>
    </lineage>
</organism>
<gene>
    <name evidence="2" type="ORF">Ga0123462_0106</name>
</gene>
<sequence>MLLAIFLIFSIPVGCFASWFAWHAHKAGRRNIVLAMGWVALLSFGSALLIGGWSYLFITG</sequence>
<dbReference type="RefSeq" id="WP_100264515.1">
    <property type="nucleotide sequence ID" value="NZ_CP018800.1"/>
</dbReference>
<accession>A0A2K8L0Z2</accession>
<evidence type="ECO:0000313" key="2">
    <source>
        <dbReference type="EMBL" id="ATX80985.1"/>
    </source>
</evidence>
<dbReference type="AlphaFoldDB" id="A0A2K8L0Z2"/>
<feature type="transmembrane region" description="Helical" evidence="1">
    <location>
        <begin position="33"/>
        <end position="58"/>
    </location>
</feature>
<evidence type="ECO:0000313" key="3">
    <source>
        <dbReference type="Proteomes" id="UP000231637"/>
    </source>
</evidence>
<keyword evidence="1" id="KW-0472">Membrane</keyword>
<dbReference type="Proteomes" id="UP000231637">
    <property type="component" value="Chromosome"/>
</dbReference>
<keyword evidence="1" id="KW-0812">Transmembrane</keyword>
<dbReference type="EMBL" id="CP018800">
    <property type="protein sequence ID" value="ATX80985.1"/>
    <property type="molecule type" value="Genomic_DNA"/>
</dbReference>
<dbReference type="OrthoDB" id="5297219at2"/>
<proteinExistence type="predicted"/>
<name>A0A2K8L0Z2_9PROT</name>